<protein>
    <recommendedName>
        <fullName evidence="3">Polysaccharide deacetylase</fullName>
    </recommendedName>
</protein>
<comment type="caution">
    <text evidence="1">The sequence shown here is derived from an EMBL/GenBank/DDBJ whole genome shotgun (WGS) entry which is preliminary data.</text>
</comment>
<evidence type="ECO:0000313" key="2">
    <source>
        <dbReference type="Proteomes" id="UP000531216"/>
    </source>
</evidence>
<name>A0A7W6BQD6_9HYPH</name>
<dbReference type="RefSeq" id="WP_139224585.1">
    <property type="nucleotide sequence ID" value="NZ_FOOA01000004.1"/>
</dbReference>
<dbReference type="AlphaFoldDB" id="A0A7W6BQD6"/>
<sequence>MGRFLKDIDRQRMQAPSENDRDPWLLLERRLAERQEAGSSLRAWWRDDDAARWGPQIARLLALAEASRFPVALATIPASLDEGLPRIFDAVSSPVTILQHGYRHGNEAREGERAVECGGRRESEEILADLRCGQRQLAEVFGDRFLPVMVPPWNRIEDRIARALPAMGYVGLSVFGCEGEGRRSGMTVANAHLDVLRWKGGARFAGEARLLSDLHEWLDENGPEAGAAFCLLTHHLDHDEETWRFIERLVPLLARWAVPVPARSVFVGGAAHE</sequence>
<dbReference type="InterPro" id="IPR011330">
    <property type="entry name" value="Glyco_hydro/deAcase_b/a-brl"/>
</dbReference>
<dbReference type="SUPFAM" id="SSF88713">
    <property type="entry name" value="Glycoside hydrolase/deacetylase"/>
    <property type="match status" value="1"/>
</dbReference>
<accession>A0A7W6BQD6</accession>
<proteinExistence type="predicted"/>
<keyword evidence="2" id="KW-1185">Reference proteome</keyword>
<reference evidence="1 2" key="1">
    <citation type="submission" date="2020-08" db="EMBL/GenBank/DDBJ databases">
        <title>Genomic Encyclopedia of Type Strains, Phase IV (KMG-IV): sequencing the most valuable type-strain genomes for metagenomic binning, comparative biology and taxonomic classification.</title>
        <authorList>
            <person name="Goeker M."/>
        </authorList>
    </citation>
    <scope>NUCLEOTIDE SEQUENCE [LARGE SCALE GENOMIC DNA]</scope>
    <source>
        <strain evidence="1 2">DSM 25024</strain>
    </source>
</reference>
<gene>
    <name evidence="1" type="ORF">GGR05_000215</name>
</gene>
<evidence type="ECO:0000313" key="1">
    <source>
        <dbReference type="EMBL" id="MBB3934104.1"/>
    </source>
</evidence>
<dbReference type="Proteomes" id="UP000531216">
    <property type="component" value="Unassembled WGS sequence"/>
</dbReference>
<dbReference type="CDD" id="cd10928">
    <property type="entry name" value="CE4_u4"/>
    <property type="match status" value="1"/>
</dbReference>
<dbReference type="OrthoDB" id="6086702at2"/>
<organism evidence="1 2">
    <name type="scientific">Aureimonas phyllosphaerae</name>
    <dbReference type="NCBI Taxonomy" id="1166078"/>
    <lineage>
        <taxon>Bacteria</taxon>
        <taxon>Pseudomonadati</taxon>
        <taxon>Pseudomonadota</taxon>
        <taxon>Alphaproteobacteria</taxon>
        <taxon>Hyphomicrobiales</taxon>
        <taxon>Aurantimonadaceae</taxon>
        <taxon>Aureimonas</taxon>
    </lineage>
</organism>
<dbReference type="EMBL" id="JACIDO010000001">
    <property type="protein sequence ID" value="MBB3934104.1"/>
    <property type="molecule type" value="Genomic_DNA"/>
</dbReference>
<evidence type="ECO:0008006" key="3">
    <source>
        <dbReference type="Google" id="ProtNLM"/>
    </source>
</evidence>
<dbReference type="InterPro" id="IPR049591">
    <property type="entry name" value="CE4_u4-like"/>
</dbReference>
<dbReference type="GO" id="GO:0005975">
    <property type="term" value="P:carbohydrate metabolic process"/>
    <property type="evidence" value="ECO:0007669"/>
    <property type="project" value="InterPro"/>
</dbReference>
<dbReference type="Gene3D" id="3.20.20.370">
    <property type="entry name" value="Glycoside hydrolase/deacetylase"/>
    <property type="match status" value="1"/>
</dbReference>